<evidence type="ECO:0000313" key="2">
    <source>
        <dbReference type="Proteomes" id="UP000604475"/>
    </source>
</evidence>
<organism evidence="1 2">
    <name type="scientific">Frankia nepalensis</name>
    <dbReference type="NCBI Taxonomy" id="1836974"/>
    <lineage>
        <taxon>Bacteria</taxon>
        <taxon>Bacillati</taxon>
        <taxon>Actinomycetota</taxon>
        <taxon>Actinomycetes</taxon>
        <taxon>Frankiales</taxon>
        <taxon>Frankiaceae</taxon>
        <taxon>Frankia</taxon>
    </lineage>
</organism>
<accession>A0A937RB17</accession>
<dbReference type="Proteomes" id="UP000604475">
    <property type="component" value="Unassembled WGS sequence"/>
</dbReference>
<keyword evidence="2" id="KW-1185">Reference proteome</keyword>
<protein>
    <submittedName>
        <fullName evidence="1">Uncharacterized protein</fullName>
    </submittedName>
</protein>
<gene>
    <name evidence="1" type="ORF">I7412_07480</name>
</gene>
<evidence type="ECO:0000313" key="1">
    <source>
        <dbReference type="EMBL" id="MBL7627007.1"/>
    </source>
</evidence>
<proteinExistence type="predicted"/>
<name>A0A937RB17_9ACTN</name>
<dbReference type="EMBL" id="JAEACQ010000154">
    <property type="protein sequence ID" value="MBL7627007.1"/>
    <property type="molecule type" value="Genomic_DNA"/>
</dbReference>
<dbReference type="RefSeq" id="WP_203000067.1">
    <property type="nucleotide sequence ID" value="NZ_JADWYU010000204.1"/>
</dbReference>
<sequence>MRRSGLGLPADWGGTALARGGVVRARQFPIVVVTSNGEQDFPVVSGQVGGLRPGG</sequence>
<dbReference type="AlphaFoldDB" id="A0A937RB17"/>
<reference evidence="1" key="1">
    <citation type="submission" date="2020-12" db="EMBL/GenBank/DDBJ databases">
        <title>Genomic characterization of non-nitrogen-fixing Frankia strains.</title>
        <authorList>
            <person name="Carlos-Shanley C."/>
            <person name="Guerra T."/>
            <person name="Hahn D."/>
        </authorList>
    </citation>
    <scope>NUCLEOTIDE SEQUENCE</scope>
    <source>
        <strain evidence="1">CN6</strain>
    </source>
</reference>
<comment type="caution">
    <text evidence="1">The sequence shown here is derived from an EMBL/GenBank/DDBJ whole genome shotgun (WGS) entry which is preliminary data.</text>
</comment>